<dbReference type="Gene3D" id="3.40.50.12580">
    <property type="match status" value="1"/>
</dbReference>
<accession>C0GGT0</accession>
<dbReference type="GO" id="GO:0019350">
    <property type="term" value="P:teichoic acid biosynthetic process"/>
    <property type="evidence" value="ECO:0007669"/>
    <property type="project" value="UniProtKB-KW"/>
</dbReference>
<dbReference type="InterPro" id="IPR051612">
    <property type="entry name" value="Teichoic_Acid_Biosynth"/>
</dbReference>
<comment type="similarity">
    <text evidence="2">Belongs to the CDP-glycerol glycerophosphotransferase family.</text>
</comment>
<evidence type="ECO:0000256" key="5">
    <source>
        <dbReference type="ARBA" id="ARBA00022944"/>
    </source>
</evidence>
<dbReference type="Proteomes" id="UP000006443">
    <property type="component" value="Unassembled WGS sequence"/>
</dbReference>
<evidence type="ECO:0000256" key="3">
    <source>
        <dbReference type="ARBA" id="ARBA00022475"/>
    </source>
</evidence>
<dbReference type="EMBL" id="ACJM01000007">
    <property type="protein sequence ID" value="EEG77521.1"/>
    <property type="molecule type" value="Genomic_DNA"/>
</dbReference>
<evidence type="ECO:0000256" key="1">
    <source>
        <dbReference type="ARBA" id="ARBA00004202"/>
    </source>
</evidence>
<proteinExistence type="inferred from homology"/>
<dbReference type="InterPro" id="IPR043148">
    <property type="entry name" value="TagF_C"/>
</dbReference>
<evidence type="ECO:0000256" key="2">
    <source>
        <dbReference type="ARBA" id="ARBA00010488"/>
    </source>
</evidence>
<dbReference type="AlphaFoldDB" id="C0GGT0"/>
<keyword evidence="3" id="KW-1003">Cell membrane</keyword>
<dbReference type="SUPFAM" id="SSF53756">
    <property type="entry name" value="UDP-Glycosyltransferase/glycogen phosphorylase"/>
    <property type="match status" value="1"/>
</dbReference>
<sequence>MVLHALLKKVAYSLTYYSFLVVDFLIPKNESVWIVASHSGIGGNARFFAEQLLAKNNKLRVHFYSLGKRKSSETEEYLLQTYQERFCIVKRRNLKSLFIALQAKNIFVTHDLIRDVGFPLSKLGKRRLIVNLWHGIATKKHWLVKKERFSNHKSKAAQFSKIVASSEIDAIAKAATFQKPLEDIWVTGTPRNDILTASDPLPADLAQLEQKLLNQLNGKRLILYAPTWRSFQNDFAPLEKAYLGELTEVLEQHNAVLGMRLHEKDEHMFQNLYDLNPLILNLGQHKYPEVQVLLKNARILITDYSSIWLDYLLTGNPVIAYWYDFDRYHEKRGTLWDMEQLFPGEKVYNGTELIAAIKKALTLPLKETEKQQYDFARSLFHKYSDGNNTQRVAKKVEAVISKKDGRNNG</sequence>
<dbReference type="PANTHER" id="PTHR37316:SF3">
    <property type="entry name" value="TEICHOIC ACID GLYCEROL-PHOSPHATE TRANSFERASE"/>
    <property type="match status" value="1"/>
</dbReference>
<evidence type="ECO:0000313" key="8">
    <source>
        <dbReference type="Proteomes" id="UP000006443"/>
    </source>
</evidence>
<dbReference type="InterPro" id="IPR043149">
    <property type="entry name" value="TagF_N"/>
</dbReference>
<reference evidence="7 8" key="1">
    <citation type="submission" date="2009-02" db="EMBL/GenBank/DDBJ databases">
        <title>Sequencing of the draft genome and assembly of Dethiobacter alkaliphilus AHT 1.</title>
        <authorList>
            <consortium name="US DOE Joint Genome Institute (JGI-PGF)"/>
            <person name="Lucas S."/>
            <person name="Copeland A."/>
            <person name="Lapidus A."/>
            <person name="Glavina del Rio T."/>
            <person name="Dalin E."/>
            <person name="Tice H."/>
            <person name="Bruce D."/>
            <person name="Goodwin L."/>
            <person name="Pitluck S."/>
            <person name="Larimer F."/>
            <person name="Land M.L."/>
            <person name="Hauser L."/>
            <person name="Muyzer G."/>
        </authorList>
    </citation>
    <scope>NUCLEOTIDE SEQUENCE [LARGE SCALE GENOMIC DNA]</scope>
    <source>
        <strain evidence="7 8">AHT 1</strain>
    </source>
</reference>
<dbReference type="Pfam" id="PF04464">
    <property type="entry name" value="Glyphos_transf"/>
    <property type="match status" value="1"/>
</dbReference>
<keyword evidence="6" id="KW-0472">Membrane</keyword>
<evidence type="ECO:0000256" key="6">
    <source>
        <dbReference type="ARBA" id="ARBA00023136"/>
    </source>
</evidence>
<keyword evidence="5" id="KW-0777">Teichoic acid biosynthesis</keyword>
<dbReference type="GO" id="GO:0047355">
    <property type="term" value="F:CDP-glycerol glycerophosphotransferase activity"/>
    <property type="evidence" value="ECO:0007669"/>
    <property type="project" value="InterPro"/>
</dbReference>
<protein>
    <submittedName>
        <fullName evidence="7">CDP-glycerol:poly(Glycerophosphate) glycerophosphotransferase</fullName>
    </submittedName>
</protein>
<keyword evidence="8" id="KW-1185">Reference proteome</keyword>
<name>C0GGT0_DETAL</name>
<gene>
    <name evidence="7" type="ORF">DealDRAFT_1644</name>
</gene>
<organism evidence="7 8">
    <name type="scientific">Dethiobacter alkaliphilus AHT 1</name>
    <dbReference type="NCBI Taxonomy" id="555088"/>
    <lineage>
        <taxon>Bacteria</taxon>
        <taxon>Bacillati</taxon>
        <taxon>Bacillota</taxon>
        <taxon>Dethiobacteria</taxon>
        <taxon>Dethiobacterales</taxon>
        <taxon>Dethiobacteraceae</taxon>
        <taxon>Dethiobacter</taxon>
    </lineage>
</organism>
<dbReference type="STRING" id="555088.DealDRAFT_1644"/>
<dbReference type="GO" id="GO:0005886">
    <property type="term" value="C:plasma membrane"/>
    <property type="evidence" value="ECO:0007669"/>
    <property type="project" value="UniProtKB-SubCell"/>
</dbReference>
<dbReference type="RefSeq" id="WP_008516524.1">
    <property type="nucleotide sequence ID" value="NZ_ACJM01000007.1"/>
</dbReference>
<dbReference type="OrthoDB" id="9807097at2"/>
<evidence type="ECO:0000256" key="4">
    <source>
        <dbReference type="ARBA" id="ARBA00022679"/>
    </source>
</evidence>
<keyword evidence="4 7" id="KW-0808">Transferase</keyword>
<dbReference type="InterPro" id="IPR007554">
    <property type="entry name" value="Glycerophosphate_synth"/>
</dbReference>
<dbReference type="PANTHER" id="PTHR37316">
    <property type="entry name" value="TEICHOIC ACID GLYCEROL-PHOSPHATE PRIMASE"/>
    <property type="match status" value="1"/>
</dbReference>
<evidence type="ECO:0000313" key="7">
    <source>
        <dbReference type="EMBL" id="EEG77521.1"/>
    </source>
</evidence>
<dbReference type="Gene3D" id="3.40.50.11820">
    <property type="match status" value="1"/>
</dbReference>
<comment type="subcellular location">
    <subcellularLocation>
        <location evidence="1">Cell membrane</location>
        <topology evidence="1">Peripheral membrane protein</topology>
    </subcellularLocation>
</comment>
<dbReference type="eggNOG" id="COG1887">
    <property type="taxonomic scope" value="Bacteria"/>
</dbReference>
<comment type="caution">
    <text evidence="7">The sequence shown here is derived from an EMBL/GenBank/DDBJ whole genome shotgun (WGS) entry which is preliminary data.</text>
</comment>